<feature type="region of interest" description="Disordered" evidence="4">
    <location>
        <begin position="431"/>
        <end position="474"/>
    </location>
</feature>
<feature type="region of interest" description="Disordered" evidence="4">
    <location>
        <begin position="851"/>
        <end position="889"/>
    </location>
</feature>
<dbReference type="STRING" id="7719.ENSCINP00000014263"/>
<evidence type="ECO:0000256" key="1">
    <source>
        <dbReference type="ARBA" id="ARBA00004123"/>
    </source>
</evidence>
<feature type="compositionally biased region" description="Acidic residues" evidence="4">
    <location>
        <begin position="331"/>
        <end position="357"/>
    </location>
</feature>
<dbReference type="GO" id="GO:0007095">
    <property type="term" value="P:mitotic G2 DNA damage checkpoint signaling"/>
    <property type="evidence" value="ECO:0000318"/>
    <property type="project" value="GO_Central"/>
</dbReference>
<feature type="region of interest" description="Disordered" evidence="4">
    <location>
        <begin position="1"/>
        <end position="102"/>
    </location>
</feature>
<dbReference type="InterPro" id="IPR024146">
    <property type="entry name" value="Claspin"/>
</dbReference>
<dbReference type="OMA" id="SEDCAKP"/>
<feature type="region of interest" description="Disordered" evidence="4">
    <location>
        <begin position="305"/>
        <end position="410"/>
    </location>
</feature>
<reference evidence="5" key="2">
    <citation type="journal article" date="2008" name="Genome Biol.">
        <title>Improved genome assembly and evidence-based global gene model set for the chordate Ciona intestinalis: new insight into intron and operon populations.</title>
        <authorList>
            <person name="Satou Y."/>
            <person name="Mineta K."/>
            <person name="Ogasawara M."/>
            <person name="Sasakura Y."/>
            <person name="Shoguchi E."/>
            <person name="Ueno K."/>
            <person name="Yamada L."/>
            <person name="Matsumoto J."/>
            <person name="Wasserscheid J."/>
            <person name="Dewar K."/>
            <person name="Wiley G.B."/>
            <person name="Macmil S.L."/>
            <person name="Roe B.A."/>
            <person name="Zeller R.W."/>
            <person name="Hastings K.E."/>
            <person name="Lemaire P."/>
            <person name="Lindquist E."/>
            <person name="Endo T."/>
            <person name="Hotta K."/>
            <person name="Inaba K."/>
        </authorList>
    </citation>
    <scope>NUCLEOTIDE SEQUENCE [LARGE SCALE GENOMIC DNA]</scope>
    <source>
        <strain evidence="5">wild type</strain>
    </source>
</reference>
<reference evidence="6" key="1">
    <citation type="journal article" date="2002" name="Science">
        <title>The draft genome of Ciona intestinalis: insights into chordate and vertebrate origins.</title>
        <authorList>
            <person name="Dehal P."/>
            <person name="Satou Y."/>
            <person name="Campbell R.K."/>
            <person name="Chapman J."/>
            <person name="Degnan B."/>
            <person name="De Tomaso A."/>
            <person name="Davidson B."/>
            <person name="Di Gregorio A."/>
            <person name="Gelpke M."/>
            <person name="Goodstein D.M."/>
            <person name="Harafuji N."/>
            <person name="Hastings K.E."/>
            <person name="Ho I."/>
            <person name="Hotta K."/>
            <person name="Huang W."/>
            <person name="Kawashima T."/>
            <person name="Lemaire P."/>
            <person name="Martinez D."/>
            <person name="Meinertzhagen I.A."/>
            <person name="Necula S."/>
            <person name="Nonaka M."/>
            <person name="Putnam N."/>
            <person name="Rash S."/>
            <person name="Saiga H."/>
            <person name="Satake M."/>
            <person name="Terry A."/>
            <person name="Yamada L."/>
            <person name="Wang H.G."/>
            <person name="Awazu S."/>
            <person name="Azumi K."/>
            <person name="Boore J."/>
            <person name="Branno M."/>
            <person name="Chin-Bow S."/>
            <person name="DeSantis R."/>
            <person name="Doyle S."/>
            <person name="Francino P."/>
            <person name="Keys D.N."/>
            <person name="Haga S."/>
            <person name="Hayashi H."/>
            <person name="Hino K."/>
            <person name="Imai K.S."/>
            <person name="Inaba K."/>
            <person name="Kano S."/>
            <person name="Kobayashi K."/>
            <person name="Kobayashi M."/>
            <person name="Lee B.I."/>
            <person name="Makabe K.W."/>
            <person name="Manohar C."/>
            <person name="Matassi G."/>
            <person name="Medina M."/>
            <person name="Mochizuki Y."/>
            <person name="Mount S."/>
            <person name="Morishita T."/>
            <person name="Miura S."/>
            <person name="Nakayama A."/>
            <person name="Nishizaka S."/>
            <person name="Nomoto H."/>
            <person name="Ohta F."/>
            <person name="Oishi K."/>
            <person name="Rigoutsos I."/>
            <person name="Sano M."/>
            <person name="Sasaki A."/>
            <person name="Sasakura Y."/>
            <person name="Shoguchi E."/>
            <person name="Shin-i T."/>
            <person name="Spagnuolo A."/>
            <person name="Stainier D."/>
            <person name="Suzuki M.M."/>
            <person name="Tassy O."/>
            <person name="Takatori N."/>
            <person name="Tokuoka M."/>
            <person name="Yagi K."/>
            <person name="Yoshizaki F."/>
            <person name="Wada S."/>
            <person name="Zhang C."/>
            <person name="Hyatt P.D."/>
            <person name="Larimer F."/>
            <person name="Detter C."/>
            <person name="Doggett N."/>
            <person name="Glavina T."/>
            <person name="Hawkins T."/>
            <person name="Richardson P."/>
            <person name="Lucas S."/>
            <person name="Kohara Y."/>
            <person name="Levine M."/>
            <person name="Satoh N."/>
            <person name="Rokhsar D.S."/>
        </authorList>
    </citation>
    <scope>NUCLEOTIDE SEQUENCE [LARGE SCALE GENOMIC DNA]</scope>
</reference>
<organism evidence="5 6">
    <name type="scientific">Ciona intestinalis</name>
    <name type="common">Transparent sea squirt</name>
    <name type="synonym">Ascidia intestinalis</name>
    <dbReference type="NCBI Taxonomy" id="7719"/>
    <lineage>
        <taxon>Eukaryota</taxon>
        <taxon>Metazoa</taxon>
        <taxon>Chordata</taxon>
        <taxon>Tunicata</taxon>
        <taxon>Ascidiacea</taxon>
        <taxon>Phlebobranchia</taxon>
        <taxon>Cionidae</taxon>
        <taxon>Ciona</taxon>
    </lineage>
</organism>
<dbReference type="AlphaFoldDB" id="F6VN25"/>
<dbReference type="GO" id="GO:0005634">
    <property type="term" value="C:nucleus"/>
    <property type="evidence" value="ECO:0007669"/>
    <property type="project" value="UniProtKB-SubCell"/>
</dbReference>
<feature type="region of interest" description="Disordered" evidence="4">
    <location>
        <begin position="134"/>
        <end position="173"/>
    </location>
</feature>
<reference evidence="5" key="4">
    <citation type="submission" date="2025-09" db="UniProtKB">
        <authorList>
            <consortium name="Ensembl"/>
        </authorList>
    </citation>
    <scope>IDENTIFICATION</scope>
</reference>
<dbReference type="Proteomes" id="UP000008144">
    <property type="component" value="Chromosome 7"/>
</dbReference>
<dbReference type="PANTHER" id="PTHR14396:SF10">
    <property type="entry name" value="CLASPIN"/>
    <property type="match status" value="1"/>
</dbReference>
<keyword evidence="3" id="KW-0539">Nucleus</keyword>
<feature type="compositionally biased region" description="Basic and acidic residues" evidence="4">
    <location>
        <begin position="134"/>
        <end position="144"/>
    </location>
</feature>
<comment type="subcellular location">
    <subcellularLocation>
        <location evidence="1">Nucleus</location>
    </subcellularLocation>
</comment>
<feature type="compositionally biased region" description="Acidic residues" evidence="4">
    <location>
        <begin position="626"/>
        <end position="656"/>
    </location>
</feature>
<dbReference type="GeneTree" id="ENSGT00390000012738"/>
<feature type="compositionally biased region" description="Basic and acidic residues" evidence="4">
    <location>
        <begin position="83"/>
        <end position="102"/>
    </location>
</feature>
<dbReference type="InParanoid" id="F6VN25"/>
<feature type="compositionally biased region" description="Polar residues" evidence="4">
    <location>
        <begin position="880"/>
        <end position="889"/>
    </location>
</feature>
<feature type="compositionally biased region" description="Basic and acidic residues" evidence="4">
    <location>
        <begin position="305"/>
        <end position="330"/>
    </location>
</feature>
<dbReference type="PANTHER" id="PTHR14396">
    <property type="entry name" value="CLASPIN"/>
    <property type="match status" value="1"/>
</dbReference>
<dbReference type="EMBL" id="EAAA01002365">
    <property type="status" value="NOT_ANNOTATED_CDS"/>
    <property type="molecule type" value="Genomic_DNA"/>
</dbReference>
<reference evidence="5" key="3">
    <citation type="submission" date="2025-08" db="UniProtKB">
        <authorList>
            <consortium name="Ensembl"/>
        </authorList>
    </citation>
    <scope>IDENTIFICATION</scope>
</reference>
<keyword evidence="2" id="KW-0597">Phosphoprotein</keyword>
<dbReference type="EMBL" id="EAAA01002367">
    <property type="status" value="NOT_ANNOTATED_CDS"/>
    <property type="molecule type" value="Genomic_DNA"/>
</dbReference>
<name>F6VN25_CIOIN</name>
<feature type="compositionally biased region" description="Polar residues" evidence="4">
    <location>
        <begin position="392"/>
        <end position="410"/>
    </location>
</feature>
<protein>
    <recommendedName>
        <fullName evidence="7">Claspin</fullName>
    </recommendedName>
</protein>
<dbReference type="EMBL" id="EAAA01002366">
    <property type="status" value="NOT_ANNOTATED_CDS"/>
    <property type="molecule type" value="Genomic_DNA"/>
</dbReference>
<keyword evidence="6" id="KW-1185">Reference proteome</keyword>
<dbReference type="GO" id="GO:0033314">
    <property type="term" value="P:mitotic DNA replication checkpoint signaling"/>
    <property type="evidence" value="ECO:0000318"/>
    <property type="project" value="GO_Central"/>
</dbReference>
<feature type="compositionally biased region" description="Acidic residues" evidence="4">
    <location>
        <begin position="1"/>
        <end position="11"/>
    </location>
</feature>
<sequence>MNEVSSDEELDPSTKQTEATGHKQRKRRTVKLADSSDDSETEDVTNNQTPYEQNIQAEETALAVNTSLQDSSENEESSASPAKSEDNNFEIKSETQRLIRESRVNLPYFVPESKKLSDFMKRPVSLLDQQVKTEQKEEEVKLETDTADSGIGVAEKTENEEENSNEEVSGTQKFVSCPATQKMSKTAKLLAERGIVVPTLNVVSQVTSPAAGIIRLDDELDSTKPQNEVTNFMQRFLKHSKAGKRNLNKKKVHFDIIKKEERKDGSGVELVTEIVEFTDPSIEDSNDSKDLACVSHGEKYRRLREKLTKKMREKRCQERLKKEELHRLDNEELESEEEEEADWSEGEIDSEQSEAEDTIEKTENSSKNPIIEDDEDSLENTQPVGSALNPEFTLSNDSLTSKTSQATSKSGILFPHLSTEGSMLLFEDSIKKSSMSHDDDAESPDHSYDNLYGSMIPPNQPALSDISDSSKPSKLHMDEDSYFCADRSSNASTNASQFRPHYESQFLDSDGFIKEPKEIKPIDSLLPLGAEDDNANDYNMSQLLELCSGKFQDSANPLLSDIENEVDQVNESFGFQVEAGELKESEPVNFSDNEDKNGDSSDDDEGITIIRRKKDVEEKMTKNFLEDEAELSGDDVGSDDDDELGGDYYEEEENDEVLPEENLIKKQVNKVHLKRMLDEDQHHIDLLQEALIDEVVDAKRNRKFRWKNIDENLTQDLFHSDDDGCHDDDDVITTLEAANEESRWRKMRLEREEFLESKPENDQISEDSQLLTMGRSAIHKSRVLSEVNEQSQDSPLLLRSNSVSLSNQHSNSQSSFMCRKPEILSKFSAYKELKNIKGAVNSGKMVFTVGSENTNEKRKPTKSPGVAPLSKKPRLDEDSNSVFSLLETS</sequence>
<dbReference type="Ensembl" id="ENSCINT00000014263.3">
    <property type="protein sequence ID" value="ENSCINP00000014263.3"/>
    <property type="gene ID" value="ENSCING00000006946.3"/>
</dbReference>
<feature type="compositionally biased region" description="Polar residues" evidence="4">
    <location>
        <begin position="44"/>
        <end position="70"/>
    </location>
</feature>
<evidence type="ECO:0000313" key="5">
    <source>
        <dbReference type="Ensembl" id="ENSCINP00000014263.3"/>
    </source>
</evidence>
<proteinExistence type="predicted"/>
<evidence type="ECO:0008006" key="7">
    <source>
        <dbReference type="Google" id="ProtNLM"/>
    </source>
</evidence>
<feature type="compositionally biased region" description="Basic and acidic residues" evidence="4">
    <location>
        <begin position="614"/>
        <end position="625"/>
    </location>
</feature>
<feature type="compositionally biased region" description="Basic and acidic residues" evidence="4">
    <location>
        <begin position="431"/>
        <end position="448"/>
    </location>
</feature>
<evidence type="ECO:0000256" key="2">
    <source>
        <dbReference type="ARBA" id="ARBA00022553"/>
    </source>
</evidence>
<evidence type="ECO:0000256" key="3">
    <source>
        <dbReference type="ARBA" id="ARBA00023242"/>
    </source>
</evidence>
<evidence type="ECO:0000256" key="4">
    <source>
        <dbReference type="SAM" id="MobiDB-lite"/>
    </source>
</evidence>
<accession>F6VN25</accession>
<evidence type="ECO:0000313" key="6">
    <source>
        <dbReference type="Proteomes" id="UP000008144"/>
    </source>
</evidence>
<dbReference type="HOGENOM" id="CLU_324637_0_0_1"/>
<feature type="region of interest" description="Disordered" evidence="4">
    <location>
        <begin position="570"/>
        <end position="656"/>
    </location>
</feature>
<dbReference type="FunCoup" id="F6VN25">
    <property type="interactions" value="1"/>
</dbReference>
<dbReference type="GO" id="GO:0010997">
    <property type="term" value="F:anaphase-promoting complex binding"/>
    <property type="evidence" value="ECO:0000318"/>
    <property type="project" value="GO_Central"/>
</dbReference>